<keyword evidence="1" id="KW-0472">Membrane</keyword>
<organism evidence="2 3">
    <name type="scientific">Clostridium intestinale</name>
    <dbReference type="NCBI Taxonomy" id="36845"/>
    <lineage>
        <taxon>Bacteria</taxon>
        <taxon>Bacillati</taxon>
        <taxon>Bacillota</taxon>
        <taxon>Clostridia</taxon>
        <taxon>Eubacteriales</taxon>
        <taxon>Clostridiaceae</taxon>
        <taxon>Clostridium</taxon>
    </lineage>
</organism>
<dbReference type="PANTHER" id="PTHR34351">
    <property type="entry name" value="SLR1927 PROTEIN-RELATED"/>
    <property type="match status" value="1"/>
</dbReference>
<feature type="transmembrane region" description="Helical" evidence="1">
    <location>
        <begin position="29"/>
        <end position="52"/>
    </location>
</feature>
<dbReference type="EMBL" id="CP059378">
    <property type="protein sequence ID" value="QLY78836.1"/>
    <property type="molecule type" value="Genomic_DNA"/>
</dbReference>
<dbReference type="KEGG" id="cint:HZF06_17355"/>
<dbReference type="RefSeq" id="WP_181601106.1">
    <property type="nucleotide sequence ID" value="NZ_CP059378.1"/>
</dbReference>
<proteinExistence type="predicted"/>
<protein>
    <submittedName>
        <fullName evidence="2">DUF58 domain-containing protein</fullName>
    </submittedName>
</protein>
<accession>A0A7D6VN41</accession>
<keyword evidence="1" id="KW-0812">Transmembrane</keyword>
<name>A0A7D6VN41_9CLOT</name>
<dbReference type="Proteomes" id="UP000512286">
    <property type="component" value="Chromosome"/>
</dbReference>
<dbReference type="PANTHER" id="PTHR34351:SF2">
    <property type="entry name" value="DUF58 DOMAIN-CONTAINING PROTEIN"/>
    <property type="match status" value="1"/>
</dbReference>
<gene>
    <name evidence="2" type="ORF">HZF06_17355</name>
</gene>
<evidence type="ECO:0000313" key="3">
    <source>
        <dbReference type="Proteomes" id="UP000512286"/>
    </source>
</evidence>
<evidence type="ECO:0000313" key="2">
    <source>
        <dbReference type="EMBL" id="QLY78836.1"/>
    </source>
</evidence>
<dbReference type="AlphaFoldDB" id="A0A7D6VN41"/>
<reference evidence="2 3" key="1">
    <citation type="submission" date="2020-07" db="EMBL/GenBank/DDBJ databases">
        <title>Electron transfer.</title>
        <authorList>
            <person name="Huang L."/>
            <person name="Liu X."/>
            <person name="Zhou S."/>
        </authorList>
    </citation>
    <scope>NUCLEOTIDE SEQUENCE [LARGE SCALE GENOMIC DNA]</scope>
    <source>
        <strain evidence="2 3">Lx1</strain>
    </source>
</reference>
<feature type="transmembrane region" description="Helical" evidence="1">
    <location>
        <begin position="7"/>
        <end position="23"/>
    </location>
</feature>
<sequence>MKANRVSYIFILFMVLMFVYYYGGKVPYMFLYTVLTLPIVSFSNLVFGYFGFKYSQELERNSVEKGEKVRYTLTVINNGLFLLPYVNIELHDSANRQSQKASSKNVFIPPFSKRRFKLEYIYKYRGEFQVGVKSIEMRDFLGIFKLRYKAKKPLKVKVYPRIINIERFYVREDMHSYNSLNHKGIYEDTSVVDEINKYNYGDSLNRVHWKLTAKMNEMMVKKFEGTETQNLTFIFDIKKNSYKEESNNLIEDKQIEASIGVLKYLINTGAEVRFSYYDKNIVNLECRSSMDFENLYRFFSTVKFNQDINIEDIISLMVDENINMQNILIATSNINYALYEVLYKVKTASNNIGLIYVSPKEIEGENDDISGILKGLKELGINLYYINITGDIKTVLENGGDIIDEKF</sequence>
<keyword evidence="1" id="KW-1133">Transmembrane helix</keyword>
<evidence type="ECO:0000256" key="1">
    <source>
        <dbReference type="SAM" id="Phobius"/>
    </source>
</evidence>